<dbReference type="PROSITE" id="PS01319">
    <property type="entry name" value="RBFA"/>
    <property type="match status" value="1"/>
</dbReference>
<keyword evidence="2" id="KW-0963">Cytoplasm</keyword>
<dbReference type="Gene3D" id="3.30.300.20">
    <property type="match status" value="1"/>
</dbReference>
<evidence type="ECO:0000256" key="1">
    <source>
        <dbReference type="ARBA" id="ARBA00022517"/>
    </source>
</evidence>
<evidence type="ECO:0000256" key="2">
    <source>
        <dbReference type="HAMAP-Rule" id="MF_00003"/>
    </source>
</evidence>
<gene>
    <name evidence="2 4" type="primary">rbfA</name>
    <name evidence="4" type="ORF">ENN98_02495</name>
</gene>
<evidence type="ECO:0000313" key="4">
    <source>
        <dbReference type="EMBL" id="HET97568.1"/>
    </source>
</evidence>
<comment type="subcellular location">
    <subcellularLocation>
        <location evidence="2">Cytoplasm</location>
    </subcellularLocation>
</comment>
<comment type="similarity">
    <text evidence="2">Belongs to the RbfA family.</text>
</comment>
<dbReference type="InterPro" id="IPR000238">
    <property type="entry name" value="RbfA"/>
</dbReference>
<dbReference type="InterPro" id="IPR015946">
    <property type="entry name" value="KH_dom-like_a/b"/>
</dbReference>
<dbReference type="AlphaFoldDB" id="A0A7C2TGR6"/>
<sequence>MVNRYKRTSPLPGVAAPAGKRRPGRVADEIRQEVAMLLLSKVQDPRVAQVTILRATVTDDLSQARVYYSVLNEEAVADAAKGLESAKGFIRRSLATNLALRVVPAIIFQRDHSLEEQEKLERLLRQIREEEGEGS</sequence>
<dbReference type="Pfam" id="PF02033">
    <property type="entry name" value="RBFA"/>
    <property type="match status" value="1"/>
</dbReference>
<dbReference type="GO" id="GO:0005829">
    <property type="term" value="C:cytosol"/>
    <property type="evidence" value="ECO:0007669"/>
    <property type="project" value="TreeGrafter"/>
</dbReference>
<dbReference type="InterPro" id="IPR023799">
    <property type="entry name" value="RbfA_dom_sf"/>
</dbReference>
<dbReference type="PANTHER" id="PTHR33515">
    <property type="entry name" value="RIBOSOME-BINDING FACTOR A, CHLOROPLASTIC-RELATED"/>
    <property type="match status" value="1"/>
</dbReference>
<reference evidence="4" key="1">
    <citation type="journal article" date="2020" name="mSystems">
        <title>Genome- and Community-Level Interaction Insights into Carbon Utilization and Element Cycling Functions of Hydrothermarchaeota in Hydrothermal Sediment.</title>
        <authorList>
            <person name="Zhou Z."/>
            <person name="Liu Y."/>
            <person name="Xu W."/>
            <person name="Pan J."/>
            <person name="Luo Z.H."/>
            <person name="Li M."/>
        </authorList>
    </citation>
    <scope>NUCLEOTIDE SEQUENCE [LARGE SCALE GENOMIC DNA]</scope>
    <source>
        <strain evidence="4">SpSt-1224</strain>
    </source>
</reference>
<dbReference type="GO" id="GO:0043024">
    <property type="term" value="F:ribosomal small subunit binding"/>
    <property type="evidence" value="ECO:0007669"/>
    <property type="project" value="TreeGrafter"/>
</dbReference>
<comment type="caution">
    <text evidence="4">The sequence shown here is derived from an EMBL/GenBank/DDBJ whole genome shotgun (WGS) entry which is preliminary data.</text>
</comment>
<dbReference type="SUPFAM" id="SSF89919">
    <property type="entry name" value="Ribosome-binding factor A, RbfA"/>
    <property type="match status" value="1"/>
</dbReference>
<dbReference type="GO" id="GO:0030490">
    <property type="term" value="P:maturation of SSU-rRNA"/>
    <property type="evidence" value="ECO:0007669"/>
    <property type="project" value="UniProtKB-UniRule"/>
</dbReference>
<feature type="region of interest" description="Disordered" evidence="3">
    <location>
        <begin position="1"/>
        <end position="22"/>
    </location>
</feature>
<dbReference type="InterPro" id="IPR020053">
    <property type="entry name" value="Ribosome-bd_factorA_CS"/>
</dbReference>
<dbReference type="EMBL" id="DSDS01000056">
    <property type="protein sequence ID" value="HET97568.1"/>
    <property type="molecule type" value="Genomic_DNA"/>
</dbReference>
<evidence type="ECO:0000256" key="3">
    <source>
        <dbReference type="SAM" id="MobiDB-lite"/>
    </source>
</evidence>
<dbReference type="HAMAP" id="MF_00003">
    <property type="entry name" value="RbfA"/>
    <property type="match status" value="1"/>
</dbReference>
<name>A0A7C2TGR6_9BACT</name>
<keyword evidence="1 2" id="KW-0690">Ribosome biogenesis</keyword>
<dbReference type="NCBIfam" id="TIGR00082">
    <property type="entry name" value="rbfA"/>
    <property type="match status" value="1"/>
</dbReference>
<proteinExistence type="inferred from homology"/>
<dbReference type="Proteomes" id="UP000885986">
    <property type="component" value="Unassembled WGS sequence"/>
</dbReference>
<comment type="subunit">
    <text evidence="2">Monomer. Binds 30S ribosomal subunits, but not 50S ribosomal subunits or 70S ribosomes.</text>
</comment>
<organism evidence="4">
    <name type="scientific">Desulfurivibrio alkaliphilus</name>
    <dbReference type="NCBI Taxonomy" id="427923"/>
    <lineage>
        <taxon>Bacteria</taxon>
        <taxon>Pseudomonadati</taxon>
        <taxon>Thermodesulfobacteriota</taxon>
        <taxon>Desulfobulbia</taxon>
        <taxon>Desulfobulbales</taxon>
        <taxon>Desulfobulbaceae</taxon>
        <taxon>Desulfurivibrio</taxon>
    </lineage>
</organism>
<protein>
    <recommendedName>
        <fullName evidence="2">Ribosome-binding factor A</fullName>
    </recommendedName>
</protein>
<accession>A0A7C2TGR6</accession>
<comment type="function">
    <text evidence="2">One of several proteins that assist in the late maturation steps of the functional core of the 30S ribosomal subunit. Associates with free 30S ribosomal subunits (but not with 30S subunits that are part of 70S ribosomes or polysomes). Required for efficient processing of 16S rRNA. May interact with the 5'-terminal helix region of 16S rRNA.</text>
</comment>
<dbReference type="PANTHER" id="PTHR33515:SF1">
    <property type="entry name" value="RIBOSOME-BINDING FACTOR A, CHLOROPLASTIC-RELATED"/>
    <property type="match status" value="1"/>
</dbReference>